<dbReference type="RefSeq" id="WP_431310267.1">
    <property type="nucleotide sequence ID" value="NZ_BSUK01000001.1"/>
</dbReference>
<evidence type="ECO:0000256" key="7">
    <source>
        <dbReference type="RuleBase" id="RU363032"/>
    </source>
</evidence>
<comment type="subcellular location">
    <subcellularLocation>
        <location evidence="1 7">Cell membrane</location>
        <topology evidence="1 7">Multi-pass membrane protein</topology>
    </subcellularLocation>
</comment>
<dbReference type="Pfam" id="PF00528">
    <property type="entry name" value="BPD_transp_1"/>
    <property type="match status" value="1"/>
</dbReference>
<gene>
    <name evidence="10" type="ORF">GCM10025864_25120</name>
</gene>
<feature type="transmembrane region" description="Helical" evidence="7">
    <location>
        <begin position="50"/>
        <end position="74"/>
    </location>
</feature>
<evidence type="ECO:0000256" key="4">
    <source>
        <dbReference type="ARBA" id="ARBA00022692"/>
    </source>
</evidence>
<feature type="transmembrane region" description="Helical" evidence="7">
    <location>
        <begin position="113"/>
        <end position="137"/>
    </location>
</feature>
<dbReference type="InterPro" id="IPR000515">
    <property type="entry name" value="MetI-like"/>
</dbReference>
<sequence>MAVTELTSPLAPTLPDGAATAGHDSWRDRRRARRAEHRSMARLTLGTSRAARWGAIVALVVLAVVWLVPFLWAIDTSFKSETDAASSASWFPAAGFTVQAYREVLGHGDVLRWMLNSTVVSVAVTLLTVLISAMAAYAFSRTTFRGRKVLLGLTVAAIMVPGQILIVPLFQQMQAFGLVDTLAGVILPQIVAPVMVFILKGFFDAIPEELLDAARIDGAGPWRLFWTIVVPLSRSILVAVAIFVFIGAWNNFLWPFIVTNDPNLMTLPVGLSTVKNAYGVQYAQTMAAAMVAALPLLVVFMVFQRRIVQGIATTGMGGQ</sequence>
<name>A0ABQ6I3L1_9MICO</name>
<dbReference type="CDD" id="cd06261">
    <property type="entry name" value="TM_PBP2"/>
    <property type="match status" value="1"/>
</dbReference>
<keyword evidence="11" id="KW-1185">Reference proteome</keyword>
<dbReference type="PANTHER" id="PTHR43744">
    <property type="entry name" value="ABC TRANSPORTER PERMEASE PROTEIN MG189-RELATED-RELATED"/>
    <property type="match status" value="1"/>
</dbReference>
<comment type="caution">
    <text evidence="10">The sequence shown here is derived from an EMBL/GenBank/DDBJ whole genome shotgun (WGS) entry which is preliminary data.</text>
</comment>
<evidence type="ECO:0000259" key="9">
    <source>
        <dbReference type="PROSITE" id="PS50928"/>
    </source>
</evidence>
<protein>
    <submittedName>
        <fullName evidence="10">Sugar ABC transporter permease</fullName>
    </submittedName>
</protein>
<dbReference type="PROSITE" id="PS50928">
    <property type="entry name" value="ABC_TM1"/>
    <property type="match status" value="1"/>
</dbReference>
<keyword evidence="2 7" id="KW-0813">Transport</keyword>
<evidence type="ECO:0000256" key="5">
    <source>
        <dbReference type="ARBA" id="ARBA00022989"/>
    </source>
</evidence>
<evidence type="ECO:0000256" key="8">
    <source>
        <dbReference type="SAM" id="MobiDB-lite"/>
    </source>
</evidence>
<dbReference type="Proteomes" id="UP001157091">
    <property type="component" value="Unassembled WGS sequence"/>
</dbReference>
<feature type="transmembrane region" description="Helical" evidence="7">
    <location>
        <begin position="224"/>
        <end position="249"/>
    </location>
</feature>
<feature type="region of interest" description="Disordered" evidence="8">
    <location>
        <begin position="1"/>
        <end position="27"/>
    </location>
</feature>
<dbReference type="SUPFAM" id="SSF161098">
    <property type="entry name" value="MetI-like"/>
    <property type="match status" value="1"/>
</dbReference>
<dbReference type="InterPro" id="IPR035906">
    <property type="entry name" value="MetI-like_sf"/>
</dbReference>
<keyword evidence="4 7" id="KW-0812">Transmembrane</keyword>
<feature type="transmembrane region" description="Helical" evidence="7">
    <location>
        <begin position="182"/>
        <end position="203"/>
    </location>
</feature>
<accession>A0ABQ6I3L1</accession>
<dbReference type="PANTHER" id="PTHR43744:SF12">
    <property type="entry name" value="ABC TRANSPORTER PERMEASE PROTEIN MG189-RELATED"/>
    <property type="match status" value="1"/>
</dbReference>
<feature type="domain" description="ABC transmembrane type-1" evidence="9">
    <location>
        <begin position="114"/>
        <end position="303"/>
    </location>
</feature>
<dbReference type="EMBL" id="BSUK01000001">
    <property type="protein sequence ID" value="GMA24753.1"/>
    <property type="molecule type" value="Genomic_DNA"/>
</dbReference>
<evidence type="ECO:0000256" key="3">
    <source>
        <dbReference type="ARBA" id="ARBA00022475"/>
    </source>
</evidence>
<reference evidence="11" key="1">
    <citation type="journal article" date="2019" name="Int. J. Syst. Evol. Microbiol.">
        <title>The Global Catalogue of Microorganisms (GCM) 10K type strain sequencing project: providing services to taxonomists for standard genome sequencing and annotation.</title>
        <authorList>
            <consortium name="The Broad Institute Genomics Platform"/>
            <consortium name="The Broad Institute Genome Sequencing Center for Infectious Disease"/>
            <person name="Wu L."/>
            <person name="Ma J."/>
        </authorList>
    </citation>
    <scope>NUCLEOTIDE SEQUENCE [LARGE SCALE GENOMIC DNA]</scope>
    <source>
        <strain evidence="11">NBRC 106348</strain>
    </source>
</reference>
<keyword evidence="6 7" id="KW-0472">Membrane</keyword>
<keyword evidence="5 7" id="KW-1133">Transmembrane helix</keyword>
<evidence type="ECO:0000256" key="1">
    <source>
        <dbReference type="ARBA" id="ARBA00004651"/>
    </source>
</evidence>
<feature type="transmembrane region" description="Helical" evidence="7">
    <location>
        <begin position="149"/>
        <end position="170"/>
    </location>
</feature>
<evidence type="ECO:0000313" key="10">
    <source>
        <dbReference type="EMBL" id="GMA24753.1"/>
    </source>
</evidence>
<dbReference type="Gene3D" id="1.10.3720.10">
    <property type="entry name" value="MetI-like"/>
    <property type="match status" value="1"/>
</dbReference>
<comment type="similarity">
    <text evidence="7">Belongs to the binding-protein-dependent transport system permease family.</text>
</comment>
<evidence type="ECO:0000256" key="2">
    <source>
        <dbReference type="ARBA" id="ARBA00022448"/>
    </source>
</evidence>
<evidence type="ECO:0000313" key="11">
    <source>
        <dbReference type="Proteomes" id="UP001157091"/>
    </source>
</evidence>
<organism evidence="10 11">
    <name type="scientific">Luteimicrobium album</name>
    <dbReference type="NCBI Taxonomy" id="1054550"/>
    <lineage>
        <taxon>Bacteria</taxon>
        <taxon>Bacillati</taxon>
        <taxon>Actinomycetota</taxon>
        <taxon>Actinomycetes</taxon>
        <taxon>Micrococcales</taxon>
        <taxon>Luteimicrobium</taxon>
    </lineage>
</organism>
<evidence type="ECO:0000256" key="6">
    <source>
        <dbReference type="ARBA" id="ARBA00023136"/>
    </source>
</evidence>
<keyword evidence="3" id="KW-1003">Cell membrane</keyword>
<feature type="transmembrane region" description="Helical" evidence="7">
    <location>
        <begin position="282"/>
        <end position="303"/>
    </location>
</feature>
<proteinExistence type="inferred from homology"/>